<accession>A0A222VR78</accession>
<dbReference type="InterPro" id="IPR010290">
    <property type="entry name" value="TM_effector"/>
</dbReference>
<proteinExistence type="predicted"/>
<dbReference type="CDD" id="cd06173">
    <property type="entry name" value="MFS_MefA_like"/>
    <property type="match status" value="1"/>
</dbReference>
<evidence type="ECO:0000256" key="4">
    <source>
        <dbReference type="ARBA" id="ARBA00022692"/>
    </source>
</evidence>
<dbReference type="AlphaFoldDB" id="A0A222VR78"/>
<evidence type="ECO:0000256" key="3">
    <source>
        <dbReference type="ARBA" id="ARBA00022475"/>
    </source>
</evidence>
<dbReference type="Pfam" id="PF05977">
    <property type="entry name" value="MFS_3"/>
    <property type="match status" value="1"/>
</dbReference>
<evidence type="ECO:0000256" key="2">
    <source>
        <dbReference type="ARBA" id="ARBA00022448"/>
    </source>
</evidence>
<evidence type="ECO:0000313" key="7">
    <source>
        <dbReference type="EMBL" id="SDD07542.1"/>
    </source>
</evidence>
<protein>
    <submittedName>
        <fullName evidence="7">Predicted arabinose efflux permease, MFS family</fullName>
    </submittedName>
</protein>
<dbReference type="PANTHER" id="PTHR23513:SF6">
    <property type="entry name" value="MAJOR FACILITATOR SUPERFAMILY ASSOCIATED DOMAIN-CONTAINING PROTEIN"/>
    <property type="match status" value="1"/>
</dbReference>
<keyword evidence="8" id="KW-1185">Reference proteome</keyword>
<dbReference type="InterPro" id="IPR036259">
    <property type="entry name" value="MFS_trans_sf"/>
</dbReference>
<evidence type="ECO:0000256" key="5">
    <source>
        <dbReference type="ARBA" id="ARBA00022989"/>
    </source>
</evidence>
<name>A0A222VR78_9PSEU</name>
<dbReference type="Proteomes" id="UP000199494">
    <property type="component" value="Unassembled WGS sequence"/>
</dbReference>
<organism evidence="7 8">
    <name type="scientific">Prauserella marina</name>
    <dbReference type="NCBI Taxonomy" id="530584"/>
    <lineage>
        <taxon>Bacteria</taxon>
        <taxon>Bacillati</taxon>
        <taxon>Actinomycetota</taxon>
        <taxon>Actinomycetes</taxon>
        <taxon>Pseudonocardiales</taxon>
        <taxon>Pseudonocardiaceae</taxon>
        <taxon>Prauserella</taxon>
    </lineage>
</organism>
<sequence length="408" mass="40958">MRTPLGQRDFARLWSATFFSEVGEWILQVALPLQVYALTGSAASTAATMVLGLLPAVLLSPVAGVLADRFDRRLVLLCACAGQCAAALPLLALGTNGALVLLYVVMGAQAAIASVIEPARNALVPSLVGAADVTTANALIGLNATLARLAGAWLGGVVLATGGLSSVVAAYLVTTGCAVALLVAPFPHLVPATEPGERTGALRSWLEGLGEFIRDTRLRVTGVVIVLISCAQGMFLLLFVLFVTGPLGGGEAEVGLLRGVQAIGGLAAGAVLAVLGRRLVPGALFGWGVLAFAIISFVIWNGPALTVALGVYVGLFIVVGAPGVVLNTGMLSLLQTGSAPALTGRVLSTAFAVGAAGNVAGMLTAGWLAGTVGLGGLLNVQAGLLLVAGLIALAGHRAAKRTPVTSRA</sequence>
<evidence type="ECO:0000256" key="1">
    <source>
        <dbReference type="ARBA" id="ARBA00004651"/>
    </source>
</evidence>
<keyword evidence="3" id="KW-1003">Cell membrane</keyword>
<keyword evidence="4" id="KW-0812">Transmembrane</keyword>
<reference evidence="7 8" key="1">
    <citation type="submission" date="2016-10" db="EMBL/GenBank/DDBJ databases">
        <authorList>
            <person name="de Groot N.N."/>
        </authorList>
    </citation>
    <scope>NUCLEOTIDE SEQUENCE [LARGE SCALE GENOMIC DNA]</scope>
    <source>
        <strain evidence="7 8">CGMCC 4.5506</strain>
    </source>
</reference>
<keyword evidence="2" id="KW-0813">Transport</keyword>
<dbReference type="PANTHER" id="PTHR23513">
    <property type="entry name" value="INTEGRAL MEMBRANE EFFLUX PROTEIN-RELATED"/>
    <property type="match status" value="1"/>
</dbReference>
<gene>
    <name evidence="7" type="ORF">SAMN05421630_105455</name>
</gene>
<keyword evidence="5" id="KW-1133">Transmembrane helix</keyword>
<dbReference type="Gene3D" id="1.20.1250.20">
    <property type="entry name" value="MFS general substrate transporter like domains"/>
    <property type="match status" value="1"/>
</dbReference>
<dbReference type="STRING" id="530584.SAMN05421630_105455"/>
<keyword evidence="6" id="KW-0472">Membrane</keyword>
<dbReference type="GO" id="GO:0005886">
    <property type="term" value="C:plasma membrane"/>
    <property type="evidence" value="ECO:0007669"/>
    <property type="project" value="UniProtKB-SubCell"/>
</dbReference>
<dbReference type="EMBL" id="FMZE01000005">
    <property type="protein sequence ID" value="SDD07542.1"/>
    <property type="molecule type" value="Genomic_DNA"/>
</dbReference>
<dbReference type="SUPFAM" id="SSF103473">
    <property type="entry name" value="MFS general substrate transporter"/>
    <property type="match status" value="1"/>
</dbReference>
<dbReference type="RefSeq" id="WP_091805077.1">
    <property type="nucleotide sequence ID" value="NZ_CP016353.1"/>
</dbReference>
<dbReference type="KEGG" id="pmad:BAY61_17030"/>
<comment type="subcellular location">
    <subcellularLocation>
        <location evidence="1">Cell membrane</location>
        <topology evidence="1">Multi-pass membrane protein</topology>
    </subcellularLocation>
</comment>
<evidence type="ECO:0000256" key="6">
    <source>
        <dbReference type="ARBA" id="ARBA00023136"/>
    </source>
</evidence>
<dbReference type="OrthoDB" id="3810421at2"/>
<evidence type="ECO:0000313" key="8">
    <source>
        <dbReference type="Proteomes" id="UP000199494"/>
    </source>
</evidence>